<reference evidence="3 4" key="1">
    <citation type="submission" date="2018-05" db="EMBL/GenBank/DDBJ databases">
        <title>Brachybacterium sp. M1HQ-2T, whole genome shotgun sequence.</title>
        <authorList>
            <person name="Tuo L."/>
        </authorList>
    </citation>
    <scope>NUCLEOTIDE SEQUENCE [LARGE SCALE GENOMIC DNA]</scope>
    <source>
        <strain evidence="3 4">M1HQ-2</strain>
    </source>
</reference>
<dbReference type="EMBL" id="QFKX01000002">
    <property type="protein sequence ID" value="PWH06484.1"/>
    <property type="molecule type" value="Genomic_DNA"/>
</dbReference>
<evidence type="ECO:0000313" key="4">
    <source>
        <dbReference type="Proteomes" id="UP000245590"/>
    </source>
</evidence>
<keyword evidence="4" id="KW-1185">Reference proteome</keyword>
<feature type="transmembrane region" description="Helical" evidence="2">
    <location>
        <begin position="42"/>
        <end position="72"/>
    </location>
</feature>
<evidence type="ECO:0000256" key="2">
    <source>
        <dbReference type="SAM" id="Phobius"/>
    </source>
</evidence>
<dbReference type="InterPro" id="IPR007554">
    <property type="entry name" value="Glycerophosphate_synth"/>
</dbReference>
<gene>
    <name evidence="3" type="ORF">DEO23_05815</name>
</gene>
<sequence>MLTAQEGSPSMTESSNPSATTHRMSVPWQRMAGLRRRLTQTIFAIAPFVLMAIGVHPAIAAIPAVYPFFILIRRGYRRLRKHVGRAALAGEHGIRLLLGLLPLAICWAEGSTGVVGWITATLFALVPLSEPVVTRVAPGRKLRVANLPGIPDHRGPAFPVNVVLVVDLSLTALASLLLLVGVPAGALLVLPLIALAVAGYHALDSFRRVRDSVNADNNLYAAVEAYAPKFVLYYGVPAGSAYQVGMWIEYLERIGEPFIVVLRKTSAFREIRRLTDAPVVVRTNIWQLDDVITPSITTAFYVNNSAPNVHLVRYPQITHVQLLHGDSDKASSFNPVTALYDKVFVAGQAAIDRYENNGVDIPQEKFTIVGRPQVETVEQQGPENLPVRTVLYAPTWEGHYADTNYGSLPVGPQIIRELLDRGITVVFRPHPFSYRNPAARQNISAIKQMLREDQEASGREHLWGRAAEKDLDAFGCFNAADAMISDVSSVVPDFLYSGKPYGLVTMSYSIAEFERMFPLARSAYVIAEDLSNLDEMLEGLLVTDPKGNQRKQTRVDYLGPFPAENYADAFVDAARNVVLHERKPVAALNAVTEGADEGVDESRNSRAAAAEDTGSAGEDAEGENEDEED</sequence>
<comment type="caution">
    <text evidence="3">The sequence shown here is derived from an EMBL/GenBank/DDBJ whole genome shotgun (WGS) entry which is preliminary data.</text>
</comment>
<keyword evidence="2" id="KW-1133">Transmembrane helix</keyword>
<dbReference type="Gene3D" id="3.40.50.12580">
    <property type="match status" value="1"/>
</dbReference>
<dbReference type="Pfam" id="PF04464">
    <property type="entry name" value="Glyphos_transf"/>
    <property type="match status" value="1"/>
</dbReference>
<dbReference type="GO" id="GO:0047355">
    <property type="term" value="F:CDP-glycerol glycerophosphotransferase activity"/>
    <property type="evidence" value="ECO:0007669"/>
    <property type="project" value="InterPro"/>
</dbReference>
<feature type="transmembrane region" description="Helical" evidence="2">
    <location>
        <begin position="184"/>
        <end position="203"/>
    </location>
</feature>
<dbReference type="Proteomes" id="UP000245590">
    <property type="component" value="Unassembled WGS sequence"/>
</dbReference>
<protein>
    <recommendedName>
        <fullName evidence="5">Glycosyl transferase</fullName>
    </recommendedName>
</protein>
<evidence type="ECO:0000313" key="3">
    <source>
        <dbReference type="EMBL" id="PWH06484.1"/>
    </source>
</evidence>
<feature type="compositionally biased region" description="Acidic residues" evidence="1">
    <location>
        <begin position="618"/>
        <end position="629"/>
    </location>
</feature>
<dbReference type="GO" id="GO:0016020">
    <property type="term" value="C:membrane"/>
    <property type="evidence" value="ECO:0007669"/>
    <property type="project" value="InterPro"/>
</dbReference>
<keyword evidence="2" id="KW-0472">Membrane</keyword>
<feature type="region of interest" description="Disordered" evidence="1">
    <location>
        <begin position="589"/>
        <end position="629"/>
    </location>
</feature>
<organism evidence="3 4">
    <name type="scientific">Brachybacterium endophyticum</name>
    <dbReference type="NCBI Taxonomy" id="2182385"/>
    <lineage>
        <taxon>Bacteria</taxon>
        <taxon>Bacillati</taxon>
        <taxon>Actinomycetota</taxon>
        <taxon>Actinomycetes</taxon>
        <taxon>Micrococcales</taxon>
        <taxon>Dermabacteraceae</taxon>
        <taxon>Brachybacterium</taxon>
    </lineage>
</organism>
<name>A0A2U2RL25_9MICO</name>
<dbReference type="AlphaFoldDB" id="A0A2U2RL25"/>
<evidence type="ECO:0008006" key="5">
    <source>
        <dbReference type="Google" id="ProtNLM"/>
    </source>
</evidence>
<keyword evidence="2" id="KW-0812">Transmembrane</keyword>
<feature type="region of interest" description="Disordered" evidence="1">
    <location>
        <begin position="1"/>
        <end position="23"/>
    </location>
</feature>
<proteinExistence type="predicted"/>
<evidence type="ECO:0000256" key="1">
    <source>
        <dbReference type="SAM" id="MobiDB-lite"/>
    </source>
</evidence>
<accession>A0A2U2RL25</accession>
<dbReference type="InterPro" id="IPR043148">
    <property type="entry name" value="TagF_C"/>
</dbReference>